<proteinExistence type="predicted"/>
<sequence>MRRRLVAIHRDNICPQRVNSDLDKGCIQQSQTVLRNGSAACNLLLLNLEDHGLIIGLRKRIPC</sequence>
<evidence type="ECO:0000313" key="1">
    <source>
        <dbReference type="EnsemblPlants" id="OB11G20940.1"/>
    </source>
</evidence>
<evidence type="ECO:0000313" key="2">
    <source>
        <dbReference type="Proteomes" id="UP000006038"/>
    </source>
</evidence>
<dbReference type="HOGENOM" id="CLU_2889389_0_0_1"/>
<reference evidence="1" key="2">
    <citation type="submission" date="2013-04" db="UniProtKB">
        <authorList>
            <consortium name="EnsemblPlants"/>
        </authorList>
    </citation>
    <scope>IDENTIFICATION</scope>
</reference>
<accession>J3N8F8</accession>
<keyword evidence="2" id="KW-1185">Reference proteome</keyword>
<reference evidence="1" key="1">
    <citation type="journal article" date="2013" name="Nat. Commun.">
        <title>Whole-genome sequencing of Oryza brachyantha reveals mechanisms underlying Oryza genome evolution.</title>
        <authorList>
            <person name="Chen J."/>
            <person name="Huang Q."/>
            <person name="Gao D."/>
            <person name="Wang J."/>
            <person name="Lang Y."/>
            <person name="Liu T."/>
            <person name="Li B."/>
            <person name="Bai Z."/>
            <person name="Luis Goicoechea J."/>
            <person name="Liang C."/>
            <person name="Chen C."/>
            <person name="Zhang W."/>
            <person name="Sun S."/>
            <person name="Liao Y."/>
            <person name="Zhang X."/>
            <person name="Yang L."/>
            <person name="Song C."/>
            <person name="Wang M."/>
            <person name="Shi J."/>
            <person name="Liu G."/>
            <person name="Liu J."/>
            <person name="Zhou H."/>
            <person name="Zhou W."/>
            <person name="Yu Q."/>
            <person name="An N."/>
            <person name="Chen Y."/>
            <person name="Cai Q."/>
            <person name="Wang B."/>
            <person name="Liu B."/>
            <person name="Min J."/>
            <person name="Huang Y."/>
            <person name="Wu H."/>
            <person name="Li Z."/>
            <person name="Zhang Y."/>
            <person name="Yin Y."/>
            <person name="Song W."/>
            <person name="Jiang J."/>
            <person name="Jackson S.A."/>
            <person name="Wing R.A."/>
            <person name="Wang J."/>
            <person name="Chen M."/>
        </authorList>
    </citation>
    <scope>NUCLEOTIDE SEQUENCE [LARGE SCALE GENOMIC DNA]</scope>
    <source>
        <strain evidence="1">cv. IRGC 101232</strain>
    </source>
</reference>
<dbReference type="AlphaFoldDB" id="J3N8F8"/>
<protein>
    <submittedName>
        <fullName evidence="1">Uncharacterized protein</fullName>
    </submittedName>
</protein>
<dbReference type="Gramene" id="OB11G20940.1">
    <property type="protein sequence ID" value="OB11G20940.1"/>
    <property type="gene ID" value="OB11G20940"/>
</dbReference>
<dbReference type="Proteomes" id="UP000006038">
    <property type="component" value="Chromosome 11"/>
</dbReference>
<dbReference type="EnsemblPlants" id="OB11G20940.1">
    <property type="protein sequence ID" value="OB11G20940.1"/>
    <property type="gene ID" value="OB11G20940"/>
</dbReference>
<organism evidence="1">
    <name type="scientific">Oryza brachyantha</name>
    <name type="common">malo sina</name>
    <dbReference type="NCBI Taxonomy" id="4533"/>
    <lineage>
        <taxon>Eukaryota</taxon>
        <taxon>Viridiplantae</taxon>
        <taxon>Streptophyta</taxon>
        <taxon>Embryophyta</taxon>
        <taxon>Tracheophyta</taxon>
        <taxon>Spermatophyta</taxon>
        <taxon>Magnoliopsida</taxon>
        <taxon>Liliopsida</taxon>
        <taxon>Poales</taxon>
        <taxon>Poaceae</taxon>
        <taxon>BOP clade</taxon>
        <taxon>Oryzoideae</taxon>
        <taxon>Oryzeae</taxon>
        <taxon>Oryzinae</taxon>
        <taxon>Oryza</taxon>
    </lineage>
</organism>
<name>J3N8F8_ORYBR</name>